<proteinExistence type="predicted"/>
<comment type="caution">
    <text evidence="1">The sequence shown here is derived from an EMBL/GenBank/DDBJ whole genome shotgun (WGS) entry which is preliminary data.</text>
</comment>
<organism evidence="1">
    <name type="scientific">termite gut metagenome</name>
    <dbReference type="NCBI Taxonomy" id="433724"/>
    <lineage>
        <taxon>unclassified sequences</taxon>
        <taxon>metagenomes</taxon>
        <taxon>organismal metagenomes</taxon>
    </lineage>
</organism>
<dbReference type="Gene3D" id="3.10.450.620">
    <property type="entry name" value="JHP933, nucleotidyltransferase-like core domain"/>
    <property type="match status" value="1"/>
</dbReference>
<sequence length="266" mass="31593">MIPQRYIEEWKEQAPWPSYAQIEQDLVIARALVEMFSDDLLKKSLAFRGGTALHKLYLKPQIRYSEDIDLVQINSEPINPILKRIREKLSFLGTKRTVKQHIHNNTIVYRFDTEIQPIISMRLKIEINTREHFNVLGLKEIPYKVVNPWFSGECNLTGYELEELLGTKMRALYQRRKGRDLFDLYWALTHGNVDAEKVVHCYKKYMEYSVNKPPIQKQFLTNMEEKILDKEFTDDIHIILKQGVEYDNETAWEMVRKELIENLLCI</sequence>
<gene>
    <name evidence="1" type="ORF">EZS27_031757</name>
</gene>
<evidence type="ECO:0008006" key="2">
    <source>
        <dbReference type="Google" id="ProtNLM"/>
    </source>
</evidence>
<dbReference type="InterPro" id="IPR014942">
    <property type="entry name" value="AbiEii"/>
</dbReference>
<name>A0A5J4QC89_9ZZZZ</name>
<reference evidence="1" key="1">
    <citation type="submission" date="2019-03" db="EMBL/GenBank/DDBJ databases">
        <title>Single cell metagenomics reveals metabolic interactions within the superorganism composed of flagellate Streblomastix strix and complex community of Bacteroidetes bacteria on its surface.</title>
        <authorList>
            <person name="Treitli S.C."/>
            <person name="Kolisko M."/>
            <person name="Husnik F."/>
            <person name="Keeling P."/>
            <person name="Hampl V."/>
        </authorList>
    </citation>
    <scope>NUCLEOTIDE SEQUENCE</scope>
    <source>
        <strain evidence="1">STM</strain>
    </source>
</reference>
<dbReference type="Pfam" id="PF08843">
    <property type="entry name" value="AbiEii"/>
    <property type="match status" value="1"/>
</dbReference>
<accession>A0A5J4QC89</accession>
<dbReference type="EMBL" id="SNRY01004271">
    <property type="protein sequence ID" value="KAA6318203.1"/>
    <property type="molecule type" value="Genomic_DNA"/>
</dbReference>
<dbReference type="AlphaFoldDB" id="A0A5J4QC89"/>
<protein>
    <recommendedName>
        <fullName evidence="2">Nucleotidyl transferase AbiEii/AbiGii toxin family protein</fullName>
    </recommendedName>
</protein>
<evidence type="ECO:0000313" key="1">
    <source>
        <dbReference type="EMBL" id="KAA6318203.1"/>
    </source>
</evidence>